<dbReference type="InterPro" id="IPR027417">
    <property type="entry name" value="P-loop_NTPase"/>
</dbReference>
<reference evidence="7" key="1">
    <citation type="journal article" date="2007" name="PLoS ONE">
        <title>The first genome sequence of an elite grapevine cultivar (Pinot noir Vitis vinifera L.): coping with a highly heterozygous genome.</title>
        <authorList>
            <person name="Velasco R."/>
            <person name="Zharkikh A."/>
            <person name="Troggio M."/>
            <person name="Cartwright D.A."/>
            <person name="Cestaro A."/>
            <person name="Pruss D."/>
            <person name="Pindo M."/>
            <person name="FitzGerald L.M."/>
            <person name="Vezzulli S."/>
            <person name="Reid J."/>
            <person name="Malacarne G."/>
            <person name="Iliev D."/>
            <person name="Coppola G."/>
            <person name="Wardell B."/>
            <person name="Micheletti D."/>
            <person name="Macalma T."/>
            <person name="Facci M."/>
            <person name="Mitchell J.T."/>
            <person name="Perazzolli M."/>
            <person name="Eldredge G."/>
            <person name="Gatto P."/>
            <person name="Oyzerski R."/>
            <person name="Moretto M."/>
            <person name="Gutin N."/>
            <person name="Stefanini M."/>
            <person name="Chen Y."/>
            <person name="Segala C."/>
            <person name="Davenport C."/>
            <person name="Dematte L."/>
            <person name="Mraz A."/>
            <person name="Battilana J."/>
            <person name="Stormo K."/>
            <person name="Costa F."/>
            <person name="Tao Q."/>
            <person name="Si-Ammour A."/>
            <person name="Harkins T."/>
            <person name="Lackey A."/>
            <person name="Perbost C."/>
            <person name="Taillon B."/>
            <person name="Stella A."/>
            <person name="Solovyev V."/>
            <person name="Fawcett J.A."/>
            <person name="Sterck L."/>
            <person name="Vandepoele K."/>
            <person name="Grando S.M."/>
            <person name="Toppo S."/>
            <person name="Moser C."/>
            <person name="Lanchbury J."/>
            <person name="Bogden R."/>
            <person name="Skolnick M."/>
            <person name="Sgaramella V."/>
            <person name="Bhatnagar S.K."/>
            <person name="Fontana P."/>
            <person name="Gutin A."/>
            <person name="Van de Peer Y."/>
            <person name="Salamini F."/>
            <person name="Viola R."/>
        </authorList>
    </citation>
    <scope>NUCLEOTIDE SEQUENCE</scope>
</reference>
<dbReference type="Gene3D" id="3.40.50.300">
    <property type="entry name" value="P-loop containing nucleotide triphosphate hydrolases"/>
    <property type="match status" value="1"/>
</dbReference>
<dbReference type="SUPFAM" id="SSF52540">
    <property type="entry name" value="P-loop containing nucleoside triphosphate hydrolases"/>
    <property type="match status" value="1"/>
</dbReference>
<gene>
    <name evidence="7" type="ORF">VITISV_005580</name>
</gene>
<keyword evidence="3" id="KW-0611">Plant defense</keyword>
<feature type="compositionally biased region" description="Acidic residues" evidence="5">
    <location>
        <begin position="1507"/>
        <end position="1522"/>
    </location>
</feature>
<dbReference type="ExpressionAtlas" id="A5AQP7">
    <property type="expression patterns" value="baseline and differential"/>
</dbReference>
<dbReference type="InterPro" id="IPR050905">
    <property type="entry name" value="Plant_NBS-LRR"/>
</dbReference>
<evidence type="ECO:0000313" key="7">
    <source>
        <dbReference type="EMBL" id="CAN64802.1"/>
    </source>
</evidence>
<feature type="compositionally biased region" description="Acidic residues" evidence="5">
    <location>
        <begin position="1488"/>
        <end position="1498"/>
    </location>
</feature>
<dbReference type="PANTHER" id="PTHR33463">
    <property type="entry name" value="NB-ARC DOMAIN-CONTAINING PROTEIN-RELATED"/>
    <property type="match status" value="1"/>
</dbReference>
<dbReference type="Gene3D" id="1.10.8.430">
    <property type="entry name" value="Helical domain of apoptotic protease-activating factors"/>
    <property type="match status" value="1"/>
</dbReference>
<evidence type="ECO:0000256" key="2">
    <source>
        <dbReference type="ARBA" id="ARBA00022741"/>
    </source>
</evidence>
<organism evidence="7">
    <name type="scientific">Vitis vinifera</name>
    <name type="common">Grape</name>
    <dbReference type="NCBI Taxonomy" id="29760"/>
    <lineage>
        <taxon>Eukaryota</taxon>
        <taxon>Viridiplantae</taxon>
        <taxon>Streptophyta</taxon>
        <taxon>Embryophyta</taxon>
        <taxon>Tracheophyta</taxon>
        <taxon>Spermatophyta</taxon>
        <taxon>Magnoliopsida</taxon>
        <taxon>eudicotyledons</taxon>
        <taxon>Gunneridae</taxon>
        <taxon>Pentapetalae</taxon>
        <taxon>rosids</taxon>
        <taxon>Vitales</taxon>
        <taxon>Vitaceae</taxon>
        <taxon>Viteae</taxon>
        <taxon>Vitis</taxon>
    </lineage>
</organism>
<comment type="similarity">
    <text evidence="1">Belongs to the disease resistance NB-LRR family.</text>
</comment>
<dbReference type="GO" id="GO:0006952">
    <property type="term" value="P:defense response"/>
    <property type="evidence" value="ECO:0007669"/>
    <property type="project" value="UniProtKB-KW"/>
</dbReference>
<dbReference type="Pfam" id="PF00931">
    <property type="entry name" value="NB-ARC"/>
    <property type="match status" value="1"/>
</dbReference>
<keyword evidence="2" id="KW-0547">Nucleotide-binding</keyword>
<dbReference type="SMART" id="SM00382">
    <property type="entry name" value="AAA"/>
    <property type="match status" value="1"/>
</dbReference>
<dbReference type="InterPro" id="IPR002182">
    <property type="entry name" value="NB-ARC"/>
</dbReference>
<dbReference type="InterPro" id="IPR032675">
    <property type="entry name" value="LRR_dom_sf"/>
</dbReference>
<feature type="region of interest" description="Disordered" evidence="5">
    <location>
        <begin position="1483"/>
        <end position="1522"/>
    </location>
</feature>
<name>A5AQP7_VITVI</name>
<dbReference type="Pfam" id="PF23247">
    <property type="entry name" value="LRR_RPS2"/>
    <property type="match status" value="4"/>
</dbReference>
<dbReference type="InterPro" id="IPR057135">
    <property type="entry name" value="At4g27190-like_LRR"/>
</dbReference>
<dbReference type="SUPFAM" id="SSF52058">
    <property type="entry name" value="L domain-like"/>
    <property type="match status" value="3"/>
</dbReference>
<dbReference type="Gene3D" id="3.80.10.10">
    <property type="entry name" value="Ribonuclease Inhibitor"/>
    <property type="match status" value="4"/>
</dbReference>
<feature type="domain" description="AAA+ ATPase" evidence="6">
    <location>
        <begin position="168"/>
        <end position="312"/>
    </location>
</feature>
<dbReference type="InterPro" id="IPR003593">
    <property type="entry name" value="AAA+_ATPase"/>
</dbReference>
<dbReference type="GO" id="GO:0005524">
    <property type="term" value="F:ATP binding"/>
    <property type="evidence" value="ECO:0007669"/>
    <property type="project" value="UniProtKB-KW"/>
</dbReference>
<evidence type="ECO:0000256" key="3">
    <source>
        <dbReference type="ARBA" id="ARBA00022821"/>
    </source>
</evidence>
<dbReference type="GO" id="GO:0043531">
    <property type="term" value="F:ADP binding"/>
    <property type="evidence" value="ECO:0007669"/>
    <property type="project" value="InterPro"/>
</dbReference>
<dbReference type="PRINTS" id="PR00364">
    <property type="entry name" value="DISEASERSIST"/>
</dbReference>
<sequence>MTDIVINIAATVAEYLVAPIRRQLRYLFCYRSYTDDLNNKVQELGRVRDDLQRTVCEETTRAGYKIRPIVQEWLNRVDVITGEAEELIKDENKSCFNGWCPNLKSRYLVSRKAYKKAQVIVKIQKEGNFPHEVSYRVPLRNLTFKNYEPFGSRESILNEIMDALGDDKIKMIGVWGMGGVGKTTLVKQVAERAKQGKLFTTEVYIDVSWTRDLEKPQRGISNIQKKIAEMLGLKFTGEDESTRAIELMHGLKKQNILLILDDIWKVIDLEQVGIPCKDDRTACKVVLTSRQHGMLSKDMGTCKDFHVNHLCDEEAWKLFQRTAGDFEQEHELRPIATEVFNKCEGLPVAIVTIATALKGEGVAVWRNALQELRISTPTNIGVTENVYSCLEWSYKHLKSAEAKSLFLLIGSLGNGDIPLDDLLKYGMGLDLFSKIDSLEHARDRVVSLVGILKSSSLLLDALEDDKYYDRAPSLLFVEEEEAEIELGADSKCAPKGEAENEGTSQVDGVVRSQEWEKSGAEPRNCTGIFLKCIRVNALQEGLVCPEPPFVLLDSIHYSLKIPETFFKAEVRVLSLTGWHRQYLSLSIHSLSNLRTLCVHGHQIEDIKILGNLKRLQILSLEDCLSFKGLEVMMELTDLRMLSLRGTILPSRSNPLMISSLPRLEHLCIRFNILKDSRLYLDTIPTLCGLKHLSCLRALELVIPFSRLLLEDVSFENLTRYDICVGDGPWAWCDDGQWGRCNDSTKASRRLLLSLGQNEWSQLNPSLHDVVKVPHFSKLFKTTEVLVSDRLVDTKHFINELGCDGFLQLKYLYISRSDGMQYIMNTREMEWVDPPRAFPLLERLKLRCLEQLEAVWHGRFPVGCFANLRVLEIEECDSLKYIIWLPTTQARESVLVFPQLGSLKLERLPNLINFYSTGTSGSQEPSSSFFNQVALPRLESLNLRSMENIRTIWDTCEEEICLDGQNVKSVRKKDPQGYLAFQNLNSLSLYDCTSLKYVFPASIVKGLEQLKDLQIHDCGVEYIVSNENGVEAVPLFLFPRLTSLTLFCLGHLRRFGQEKYTLTCSLLKKLEVYWCDKVIVLFQEKSVEGELDKQPLFVVEENAFPNLEELRVGSKGLVEIWRGQYSSESFGKLRVLSIENCDDISVVIPCSKLPVLQNLEILKVSRCKSVEEVIQGEELAGEKIPRLTNISLCALPMLMHLSSLQPILQNLHSLEVFYCENLRNLVSPSMAKRLVNLKNLWIAVCFSVKEIVRDDGSEATDDVSFTKLEKLRLRDLVNLESFSSASSTFKFPSLEEVYIKRLASLTHLYKIIPGQNLQKLRILELLGCENLEILLTLSMVKTLEQLTVSDCDKVKVIVESEGGEATGNEAVHTKLRRLKLQNLPNLKSFCSARYCIIFRSLTFVDIKECPQMEFFCQGDSFTPSLESVWMNNRREILENDLNTIIHKFTERFGEYNPKVLRNAPKLLSYVWRLRIIGDNRLKHSKGEVHDEEDAEEGDSEEQHHGVEDSVEEDTEEEDSGGGS</sequence>
<dbReference type="InterPro" id="IPR042197">
    <property type="entry name" value="Apaf_helical"/>
</dbReference>
<feature type="region of interest" description="Disordered" evidence="5">
    <location>
        <begin position="492"/>
        <end position="515"/>
    </location>
</feature>
<evidence type="ECO:0000259" key="6">
    <source>
        <dbReference type="SMART" id="SM00382"/>
    </source>
</evidence>
<evidence type="ECO:0000256" key="1">
    <source>
        <dbReference type="ARBA" id="ARBA00008894"/>
    </source>
</evidence>
<accession>A5AQP7</accession>
<keyword evidence="4" id="KW-0067">ATP-binding</keyword>
<proteinExistence type="inferred from homology"/>
<protein>
    <recommendedName>
        <fullName evidence="6">AAA+ ATPase domain-containing protein</fullName>
    </recommendedName>
</protein>
<dbReference type="EMBL" id="AM432375">
    <property type="protein sequence ID" value="CAN64802.1"/>
    <property type="molecule type" value="Genomic_DNA"/>
</dbReference>
<evidence type="ECO:0000256" key="5">
    <source>
        <dbReference type="SAM" id="MobiDB-lite"/>
    </source>
</evidence>
<dbReference type="PANTHER" id="PTHR33463:SF198">
    <property type="entry name" value="RPP4C3"/>
    <property type="match status" value="1"/>
</dbReference>
<evidence type="ECO:0000256" key="4">
    <source>
        <dbReference type="ARBA" id="ARBA00022840"/>
    </source>
</evidence>